<evidence type="ECO:0000313" key="1">
    <source>
        <dbReference type="EMBL" id="KAJ8000968.1"/>
    </source>
</evidence>
<gene>
    <name evidence="1" type="ORF">DPEC_G00185900</name>
</gene>
<comment type="caution">
    <text evidence="1">The sequence shown here is derived from an EMBL/GenBank/DDBJ whole genome shotgun (WGS) entry which is preliminary data.</text>
</comment>
<evidence type="ECO:0000313" key="2">
    <source>
        <dbReference type="Proteomes" id="UP001157502"/>
    </source>
</evidence>
<name>A0ACC2GBW2_DALPE</name>
<protein>
    <submittedName>
        <fullName evidence="1">Uncharacterized protein</fullName>
    </submittedName>
</protein>
<keyword evidence="2" id="KW-1185">Reference proteome</keyword>
<dbReference type="EMBL" id="CM055742">
    <property type="protein sequence ID" value="KAJ8000968.1"/>
    <property type="molecule type" value="Genomic_DNA"/>
</dbReference>
<dbReference type="Proteomes" id="UP001157502">
    <property type="component" value="Chromosome 15"/>
</dbReference>
<organism evidence="1 2">
    <name type="scientific">Dallia pectoralis</name>
    <name type="common">Alaska blackfish</name>
    <dbReference type="NCBI Taxonomy" id="75939"/>
    <lineage>
        <taxon>Eukaryota</taxon>
        <taxon>Metazoa</taxon>
        <taxon>Chordata</taxon>
        <taxon>Craniata</taxon>
        <taxon>Vertebrata</taxon>
        <taxon>Euteleostomi</taxon>
        <taxon>Actinopterygii</taxon>
        <taxon>Neopterygii</taxon>
        <taxon>Teleostei</taxon>
        <taxon>Protacanthopterygii</taxon>
        <taxon>Esociformes</taxon>
        <taxon>Umbridae</taxon>
        <taxon>Dallia</taxon>
    </lineage>
</organism>
<proteinExistence type="predicted"/>
<reference evidence="1" key="1">
    <citation type="submission" date="2021-05" db="EMBL/GenBank/DDBJ databases">
        <authorList>
            <person name="Pan Q."/>
            <person name="Jouanno E."/>
            <person name="Zahm M."/>
            <person name="Klopp C."/>
            <person name="Cabau C."/>
            <person name="Louis A."/>
            <person name="Berthelot C."/>
            <person name="Parey E."/>
            <person name="Roest Crollius H."/>
            <person name="Montfort J."/>
            <person name="Robinson-Rechavi M."/>
            <person name="Bouchez O."/>
            <person name="Lampietro C."/>
            <person name="Lopez Roques C."/>
            <person name="Donnadieu C."/>
            <person name="Postlethwait J."/>
            <person name="Bobe J."/>
            <person name="Dillon D."/>
            <person name="Chandos A."/>
            <person name="von Hippel F."/>
            <person name="Guiguen Y."/>
        </authorList>
    </citation>
    <scope>NUCLEOTIDE SEQUENCE</scope>
    <source>
        <strain evidence="1">YG-Jan2019</strain>
    </source>
</reference>
<accession>A0ACC2GBW2</accession>
<sequence>MTLKETEPGFVGEDSFPLLELRRAVRSSVWTKDTSTHRHEYRPEELVDEEEDLYRKVCNTCGHQLTYEKM</sequence>